<evidence type="ECO:0000313" key="1">
    <source>
        <dbReference type="EMBL" id="SKB52232.1"/>
    </source>
</evidence>
<dbReference type="EMBL" id="FUZA01000001">
    <property type="protein sequence ID" value="SKB52232.1"/>
    <property type="molecule type" value="Genomic_DNA"/>
</dbReference>
<keyword evidence="2" id="KW-1185">Reference proteome</keyword>
<sequence>MDDYLFRTRILAKNQLKTAYNLPLLYRTRYRNISMKLQLIVCKFIKFTTTVEKFNAP</sequence>
<organism evidence="1 2">
    <name type="scientific">Dyadobacter psychrophilus</name>
    <dbReference type="NCBI Taxonomy" id="651661"/>
    <lineage>
        <taxon>Bacteria</taxon>
        <taxon>Pseudomonadati</taxon>
        <taxon>Bacteroidota</taxon>
        <taxon>Cytophagia</taxon>
        <taxon>Cytophagales</taxon>
        <taxon>Spirosomataceae</taxon>
        <taxon>Dyadobacter</taxon>
    </lineage>
</organism>
<proteinExistence type="predicted"/>
<gene>
    <name evidence="1" type="ORF">SAMN05660293_00722</name>
</gene>
<dbReference type="STRING" id="651661.SAMN05660293_00722"/>
<name>A0A1T5BXY9_9BACT</name>
<accession>A0A1T5BXY9</accession>
<protein>
    <submittedName>
        <fullName evidence="1">Uncharacterized protein</fullName>
    </submittedName>
</protein>
<reference evidence="2" key="1">
    <citation type="submission" date="2017-02" db="EMBL/GenBank/DDBJ databases">
        <authorList>
            <person name="Varghese N."/>
            <person name="Submissions S."/>
        </authorList>
    </citation>
    <scope>NUCLEOTIDE SEQUENCE [LARGE SCALE GENOMIC DNA]</scope>
    <source>
        <strain evidence="2">DSM 22270</strain>
    </source>
</reference>
<evidence type="ECO:0000313" key="2">
    <source>
        <dbReference type="Proteomes" id="UP000190897"/>
    </source>
</evidence>
<dbReference type="AlphaFoldDB" id="A0A1T5BXY9"/>
<dbReference type="Proteomes" id="UP000190897">
    <property type="component" value="Unassembled WGS sequence"/>
</dbReference>